<comment type="caution">
    <text evidence="2">The sequence shown here is derived from an EMBL/GenBank/DDBJ whole genome shotgun (WGS) entry which is preliminary data.</text>
</comment>
<name>H0EB09_9ACTN</name>
<dbReference type="Proteomes" id="UP000005143">
    <property type="component" value="Unassembled WGS sequence"/>
</dbReference>
<organism evidence="2 3">
    <name type="scientific">Patulibacter medicamentivorans</name>
    <dbReference type="NCBI Taxonomy" id="1097667"/>
    <lineage>
        <taxon>Bacteria</taxon>
        <taxon>Bacillati</taxon>
        <taxon>Actinomycetota</taxon>
        <taxon>Thermoleophilia</taxon>
        <taxon>Solirubrobacterales</taxon>
        <taxon>Patulibacteraceae</taxon>
        <taxon>Patulibacter</taxon>
    </lineage>
</organism>
<dbReference type="RefSeq" id="WP_007578632.1">
    <property type="nucleotide sequence ID" value="NZ_AGUD01000301.1"/>
</dbReference>
<sequence length="373" mass="40708">MTRIRTTAAVATTAAAALALTPASPASAAVVKGLQDQQMTVNEPGSTPAFLAAAQEAKVGLVRFNTRWDGKSSAPDPAQVAAIRAFAQQATAAGSGVTAIEVSPNVSGDASFNPRGRKKGPTAASKISVTAYRSYIRTLAEGLRDLPVARYYAPLNEPNWFRHIPKRGAGTVYRKIHNTAYDQIKAVDPSAKVLFGELLPYDRPLSRNYPHGQSSSAGDFVREVLGLDSKWRAKGRSSTYKVKADGVSLHTYDFKADPRKRRSDRDDWTQANLGYAKADLRKAARTKRISSTAASRIYLTEFAYKTSGSDKLSTSKAATYLKRAWAIAEKYKVRSFLWYQLRDPTAAGESWKSGLQTSTGGSRRTWTTFRGLR</sequence>
<dbReference type="AlphaFoldDB" id="H0EB09"/>
<dbReference type="OrthoDB" id="9802522at2"/>
<dbReference type="EMBL" id="AGUD01000301">
    <property type="protein sequence ID" value="EHN09148.1"/>
    <property type="molecule type" value="Genomic_DNA"/>
</dbReference>
<evidence type="ECO:0000313" key="3">
    <source>
        <dbReference type="Proteomes" id="UP000005143"/>
    </source>
</evidence>
<feature type="signal peptide" evidence="1">
    <location>
        <begin position="1"/>
        <end position="28"/>
    </location>
</feature>
<evidence type="ECO:0000313" key="2">
    <source>
        <dbReference type="EMBL" id="EHN09148.1"/>
    </source>
</evidence>
<evidence type="ECO:0008006" key="4">
    <source>
        <dbReference type="Google" id="ProtNLM"/>
    </source>
</evidence>
<keyword evidence="3" id="KW-1185">Reference proteome</keyword>
<accession>H0EB09</accession>
<reference evidence="2 3" key="1">
    <citation type="journal article" date="2013" name="Biodegradation">
        <title>Quantitative proteomic analysis of ibuprofen-degrading Patulibacter sp. strain I11.</title>
        <authorList>
            <person name="Almeida B."/>
            <person name="Kjeldal H."/>
            <person name="Lolas I."/>
            <person name="Knudsen A.D."/>
            <person name="Carvalho G."/>
            <person name="Nielsen K.L."/>
            <person name="Barreto Crespo M.T."/>
            <person name="Stensballe A."/>
            <person name="Nielsen J.L."/>
        </authorList>
    </citation>
    <scope>NUCLEOTIDE SEQUENCE [LARGE SCALE GENOMIC DNA]</scope>
    <source>
        <strain evidence="2 3">I11</strain>
    </source>
</reference>
<dbReference type="SUPFAM" id="SSF51445">
    <property type="entry name" value="(Trans)glycosidases"/>
    <property type="match status" value="1"/>
</dbReference>
<evidence type="ECO:0000256" key="1">
    <source>
        <dbReference type="SAM" id="SignalP"/>
    </source>
</evidence>
<dbReference type="Gene3D" id="3.20.20.80">
    <property type="entry name" value="Glycosidases"/>
    <property type="match status" value="1"/>
</dbReference>
<feature type="chain" id="PRO_5003531896" description="Glycoside hydrolase family 5 domain-containing protein" evidence="1">
    <location>
        <begin position="29"/>
        <end position="373"/>
    </location>
</feature>
<proteinExistence type="predicted"/>
<keyword evidence="1" id="KW-0732">Signal</keyword>
<gene>
    <name evidence="2" type="ORF">PAI11_40340</name>
</gene>
<protein>
    <recommendedName>
        <fullName evidence="4">Glycoside hydrolase family 5 domain-containing protein</fullName>
    </recommendedName>
</protein>
<dbReference type="InterPro" id="IPR017853">
    <property type="entry name" value="GH"/>
</dbReference>